<feature type="region of interest" description="Disordered" evidence="1">
    <location>
        <begin position="265"/>
        <end position="319"/>
    </location>
</feature>
<name>A0A8H7MG57_9PLEO</name>
<dbReference type="AlphaFoldDB" id="A0A8H7MG57"/>
<comment type="caution">
    <text evidence="3">The sequence shown here is derived from an EMBL/GenBank/DDBJ whole genome shotgun (WGS) entry which is preliminary data.</text>
</comment>
<dbReference type="Pfam" id="PF25534">
    <property type="entry name" value="DUF7918"/>
    <property type="match status" value="1"/>
</dbReference>
<feature type="compositionally biased region" description="Basic and acidic residues" evidence="1">
    <location>
        <begin position="265"/>
        <end position="278"/>
    </location>
</feature>
<feature type="domain" description="DUF7918" evidence="2">
    <location>
        <begin position="9"/>
        <end position="229"/>
    </location>
</feature>
<dbReference type="Proteomes" id="UP000651452">
    <property type="component" value="Unassembled WGS sequence"/>
</dbReference>
<reference evidence="3" key="2">
    <citation type="submission" date="2020-09" db="EMBL/GenBank/DDBJ databases">
        <title>Reference genome assembly for Australian Ascochyta lentis isolate Al4.</title>
        <authorList>
            <person name="Lee R.C."/>
            <person name="Farfan-Caceres L.M."/>
            <person name="Debler J.W."/>
            <person name="Williams A.H."/>
            <person name="Henares B.M."/>
        </authorList>
    </citation>
    <scope>NUCLEOTIDE SEQUENCE</scope>
    <source>
        <strain evidence="3">Al4</strain>
    </source>
</reference>
<dbReference type="EMBL" id="RZGK01000015">
    <property type="protein sequence ID" value="KAF9693595.1"/>
    <property type="molecule type" value="Genomic_DNA"/>
</dbReference>
<evidence type="ECO:0000313" key="3">
    <source>
        <dbReference type="EMBL" id="KAF9693595.1"/>
    </source>
</evidence>
<accession>A0A8H7MG57</accession>
<proteinExistence type="predicted"/>
<dbReference type="InterPro" id="IPR057678">
    <property type="entry name" value="DUF7918"/>
</dbReference>
<sequence>MAVLPSQPGIEVSVVCNGAPLHEYDDDEDAPIDTVVTKYVEAVSGAEFGVRWTITQPWPKFSLLFYAYVDRKLVNDAFATQEHFKEPSCSTTIKGADSMVNGQRFLHKFCFAALTVDDNRASHAIGNLVQDIKGMGEITVKAYLVKDIRSVPTVDYSPTNINKIGKIPEKALKGRTLSHQTSLQAPEPQAPRTICEFDYVDRKRRPLATYTFKYRSRDALKSLLLIPRSPSPVPLEDRDIDTLSPEELRELVLRQRDRDAAARAFKQEAGVKRERTCERSSTLAGDDDDDEPSVVSTKRRRENYRTTITESGVEEIDLT</sequence>
<protein>
    <recommendedName>
        <fullName evidence="2">DUF7918 domain-containing protein</fullName>
    </recommendedName>
</protein>
<dbReference type="OrthoDB" id="3364132at2759"/>
<dbReference type="PANTHER" id="PTHR36223">
    <property type="entry name" value="BETA-LACTAMASE-TYPE TRANSPEPTIDASE FOLD DOMAIN CONTAINING PROTEIN"/>
    <property type="match status" value="1"/>
</dbReference>
<dbReference type="PANTHER" id="PTHR36223:SF1">
    <property type="entry name" value="TRANSCRIPTION ELONGATION FACTOR EAF N-TERMINAL DOMAIN-CONTAINING PROTEIN"/>
    <property type="match status" value="1"/>
</dbReference>
<reference evidence="3" key="1">
    <citation type="submission" date="2018-12" db="EMBL/GenBank/DDBJ databases">
        <authorList>
            <person name="Syme R.A."/>
            <person name="Farfan-Caceres L."/>
            <person name="Lichtenzveig J."/>
        </authorList>
    </citation>
    <scope>NUCLEOTIDE SEQUENCE</scope>
    <source>
        <strain evidence="3">Al4</strain>
    </source>
</reference>
<evidence type="ECO:0000256" key="1">
    <source>
        <dbReference type="SAM" id="MobiDB-lite"/>
    </source>
</evidence>
<keyword evidence="4" id="KW-1185">Reference proteome</keyword>
<gene>
    <name evidence="3" type="ORF">EKO04_008533</name>
</gene>
<evidence type="ECO:0000313" key="4">
    <source>
        <dbReference type="Proteomes" id="UP000651452"/>
    </source>
</evidence>
<evidence type="ECO:0000259" key="2">
    <source>
        <dbReference type="Pfam" id="PF25534"/>
    </source>
</evidence>
<organism evidence="3 4">
    <name type="scientific">Ascochyta lentis</name>
    <dbReference type="NCBI Taxonomy" id="205686"/>
    <lineage>
        <taxon>Eukaryota</taxon>
        <taxon>Fungi</taxon>
        <taxon>Dikarya</taxon>
        <taxon>Ascomycota</taxon>
        <taxon>Pezizomycotina</taxon>
        <taxon>Dothideomycetes</taxon>
        <taxon>Pleosporomycetidae</taxon>
        <taxon>Pleosporales</taxon>
        <taxon>Pleosporineae</taxon>
        <taxon>Didymellaceae</taxon>
        <taxon>Ascochyta</taxon>
    </lineage>
</organism>